<dbReference type="InterPro" id="IPR029058">
    <property type="entry name" value="AB_hydrolase_fold"/>
</dbReference>
<feature type="domain" description="AB hydrolase-1" evidence="1">
    <location>
        <begin position="26"/>
        <end position="140"/>
    </location>
</feature>
<sequence length="261" mass="28572">MSVIEGFTTMGDGCSIAWEQTGVEGPALILSNSLGTAMDMWKPQMDALSKRFRIIRYDTRGHGRSDVPAGAYGLDRLGRDVLELASDLEIERFAFCGLSLGGMIGQWLGVRAPERVSQLVIANSSPFMGPPSAWDARIKLVLADGMDAIVDGTLSRWFTQNFIAEIKNIEEIRNIFIKTDPVGYAGCCAAIRDMDMRPVLKLIQVPTLIVGGKYDPATPPEHTYALRDGIAGAQCVMLEAAHLANIEQANNFTKVLLDYFQ</sequence>
<dbReference type="GO" id="GO:0042952">
    <property type="term" value="P:beta-ketoadipate pathway"/>
    <property type="evidence" value="ECO:0007669"/>
    <property type="project" value="InterPro"/>
</dbReference>
<evidence type="ECO:0000313" key="3">
    <source>
        <dbReference type="EMBL" id="GEB83586.1"/>
    </source>
</evidence>
<evidence type="ECO:0000259" key="2">
    <source>
        <dbReference type="Pfam" id="PF08386"/>
    </source>
</evidence>
<dbReference type="PANTHER" id="PTHR43433:SF5">
    <property type="entry name" value="AB HYDROLASE-1 DOMAIN-CONTAINING PROTEIN"/>
    <property type="match status" value="1"/>
</dbReference>
<organism evidence="3 4">
    <name type="scientific">Acetobacter orleanensis</name>
    <dbReference type="NCBI Taxonomy" id="104099"/>
    <lineage>
        <taxon>Bacteria</taxon>
        <taxon>Pseudomonadati</taxon>
        <taxon>Pseudomonadota</taxon>
        <taxon>Alphaproteobacteria</taxon>
        <taxon>Acetobacterales</taxon>
        <taxon>Acetobacteraceae</taxon>
        <taxon>Acetobacter</taxon>
    </lineage>
</organism>
<dbReference type="NCBIfam" id="TIGR02427">
    <property type="entry name" value="protocat_pcaD"/>
    <property type="match status" value="1"/>
</dbReference>
<reference evidence="3 4" key="1">
    <citation type="submission" date="2019-06" db="EMBL/GenBank/DDBJ databases">
        <title>Whole genome shotgun sequence of Acetobacter orleanensis NBRC 13752.</title>
        <authorList>
            <person name="Hosoyama A."/>
            <person name="Uohara A."/>
            <person name="Ohji S."/>
            <person name="Ichikawa N."/>
        </authorList>
    </citation>
    <scope>NUCLEOTIDE SEQUENCE [LARGE SCALE GENOMIC DNA]</scope>
    <source>
        <strain evidence="3 4">NBRC 13752</strain>
    </source>
</reference>
<protein>
    <submittedName>
        <fullName evidence="3">3-oxoadipate enol-lactonase</fullName>
    </submittedName>
</protein>
<dbReference type="Pfam" id="PF00561">
    <property type="entry name" value="Abhydrolase_1"/>
    <property type="match status" value="1"/>
</dbReference>
<dbReference type="InterPro" id="IPR026968">
    <property type="entry name" value="PcaD/CatD"/>
</dbReference>
<evidence type="ECO:0000259" key="1">
    <source>
        <dbReference type="Pfam" id="PF00561"/>
    </source>
</evidence>
<keyword evidence="4" id="KW-1185">Reference proteome</keyword>
<proteinExistence type="predicted"/>
<dbReference type="InterPro" id="IPR050471">
    <property type="entry name" value="AB_hydrolase"/>
</dbReference>
<gene>
    <name evidence="3" type="primary">pcaD</name>
    <name evidence="3" type="ORF">AOR01nite_20630</name>
</gene>
<name>A0A4Y3TMK6_9PROT</name>
<accession>A0A4Y3TMK6</accession>
<dbReference type="Pfam" id="PF08386">
    <property type="entry name" value="Abhydrolase_4"/>
    <property type="match status" value="1"/>
</dbReference>
<dbReference type="InterPro" id="IPR013595">
    <property type="entry name" value="Pept_S33_TAP-like_C"/>
</dbReference>
<dbReference type="PRINTS" id="PR00111">
    <property type="entry name" value="ABHYDROLASE"/>
</dbReference>
<dbReference type="Proteomes" id="UP000317617">
    <property type="component" value="Unassembled WGS sequence"/>
</dbReference>
<feature type="domain" description="Peptidase S33 tripeptidyl aminopeptidase-like C-terminal" evidence="2">
    <location>
        <begin position="188"/>
        <end position="241"/>
    </location>
</feature>
<dbReference type="STRING" id="104099.AD949_03910"/>
<comment type="caution">
    <text evidence="3">The sequence shown here is derived from an EMBL/GenBank/DDBJ whole genome shotgun (WGS) entry which is preliminary data.</text>
</comment>
<dbReference type="InterPro" id="IPR000073">
    <property type="entry name" value="AB_hydrolase_1"/>
</dbReference>
<dbReference type="AlphaFoldDB" id="A0A4Y3TMK6"/>
<dbReference type="GO" id="GO:0047570">
    <property type="term" value="F:3-oxoadipate enol-lactonase activity"/>
    <property type="evidence" value="ECO:0007669"/>
    <property type="project" value="InterPro"/>
</dbReference>
<dbReference type="Gene3D" id="3.40.50.1820">
    <property type="entry name" value="alpha/beta hydrolase"/>
    <property type="match status" value="1"/>
</dbReference>
<dbReference type="EMBL" id="BJMU01000013">
    <property type="protein sequence ID" value="GEB83586.1"/>
    <property type="molecule type" value="Genomic_DNA"/>
</dbReference>
<dbReference type="SUPFAM" id="SSF53474">
    <property type="entry name" value="alpha/beta-Hydrolases"/>
    <property type="match status" value="1"/>
</dbReference>
<evidence type="ECO:0000313" key="4">
    <source>
        <dbReference type="Proteomes" id="UP000317617"/>
    </source>
</evidence>
<dbReference type="PANTHER" id="PTHR43433">
    <property type="entry name" value="HYDROLASE, ALPHA/BETA FOLD FAMILY PROTEIN"/>
    <property type="match status" value="1"/>
</dbReference>